<feature type="compositionally biased region" description="Polar residues" evidence="1">
    <location>
        <begin position="32"/>
        <end position="42"/>
    </location>
</feature>
<feature type="compositionally biased region" description="Basic and acidic residues" evidence="1">
    <location>
        <begin position="17"/>
        <end position="31"/>
    </location>
</feature>
<dbReference type="EMBL" id="CALTRL010001841">
    <property type="protein sequence ID" value="CAH7673859.1"/>
    <property type="molecule type" value="Genomic_DNA"/>
</dbReference>
<feature type="compositionally biased region" description="Basic and acidic residues" evidence="1">
    <location>
        <begin position="46"/>
        <end position="57"/>
    </location>
</feature>
<gene>
    <name evidence="2" type="ORF">PPACK8108_LOCUS8760</name>
</gene>
<evidence type="ECO:0000256" key="1">
    <source>
        <dbReference type="SAM" id="MobiDB-lite"/>
    </source>
</evidence>
<organism evidence="2 3">
    <name type="scientific">Phakopsora pachyrhizi</name>
    <name type="common">Asian soybean rust disease fungus</name>
    <dbReference type="NCBI Taxonomy" id="170000"/>
    <lineage>
        <taxon>Eukaryota</taxon>
        <taxon>Fungi</taxon>
        <taxon>Dikarya</taxon>
        <taxon>Basidiomycota</taxon>
        <taxon>Pucciniomycotina</taxon>
        <taxon>Pucciniomycetes</taxon>
        <taxon>Pucciniales</taxon>
        <taxon>Phakopsoraceae</taxon>
        <taxon>Phakopsora</taxon>
    </lineage>
</organism>
<protein>
    <submittedName>
        <fullName evidence="2">Uncharacterized protein</fullName>
    </submittedName>
</protein>
<comment type="caution">
    <text evidence="2">The sequence shown here is derived from an EMBL/GenBank/DDBJ whole genome shotgun (WGS) entry which is preliminary data.</text>
</comment>
<dbReference type="AlphaFoldDB" id="A0AAV0AV81"/>
<dbReference type="Proteomes" id="UP001153365">
    <property type="component" value="Unassembled WGS sequence"/>
</dbReference>
<name>A0AAV0AV81_PHAPC</name>
<keyword evidence="3" id="KW-1185">Reference proteome</keyword>
<sequence>MTIRNIRQKINQNRGRMNSEETLRQSHKTSEYQKLTSTTANLNPKPEPEMRSSKKEVVSQDVRSPIYRWSYQLPFINHFETIHTGPLVSLISHGGLSVGLSLRESL</sequence>
<feature type="region of interest" description="Disordered" evidence="1">
    <location>
        <begin position="1"/>
        <end position="57"/>
    </location>
</feature>
<reference evidence="2" key="1">
    <citation type="submission" date="2022-06" db="EMBL/GenBank/DDBJ databases">
        <authorList>
            <consortium name="SYNGENTA / RWTH Aachen University"/>
        </authorList>
    </citation>
    <scope>NUCLEOTIDE SEQUENCE</scope>
</reference>
<evidence type="ECO:0000313" key="3">
    <source>
        <dbReference type="Proteomes" id="UP001153365"/>
    </source>
</evidence>
<evidence type="ECO:0000313" key="2">
    <source>
        <dbReference type="EMBL" id="CAH7673859.1"/>
    </source>
</evidence>
<proteinExistence type="predicted"/>
<accession>A0AAV0AV81</accession>